<name>A0A2U2CDV0_9RHOB</name>
<keyword evidence="2" id="KW-0238">DNA-binding</keyword>
<dbReference type="PANTHER" id="PTHR44688">
    <property type="entry name" value="DNA-BINDING TRANSCRIPTIONAL ACTIVATOR DEVR_DOSR"/>
    <property type="match status" value="1"/>
</dbReference>
<dbReference type="Pfam" id="PF00196">
    <property type="entry name" value="GerE"/>
    <property type="match status" value="1"/>
</dbReference>
<gene>
    <name evidence="5" type="ORF">C4N9_05055</name>
</gene>
<feature type="domain" description="HTH luxR-type" evidence="4">
    <location>
        <begin position="205"/>
        <end position="270"/>
    </location>
</feature>
<evidence type="ECO:0000256" key="3">
    <source>
        <dbReference type="ARBA" id="ARBA00023163"/>
    </source>
</evidence>
<keyword evidence="3" id="KW-0804">Transcription</keyword>
<dbReference type="SUPFAM" id="SSF46894">
    <property type="entry name" value="C-terminal effector domain of the bipartite response regulators"/>
    <property type="match status" value="1"/>
</dbReference>
<dbReference type="SUPFAM" id="SSF75516">
    <property type="entry name" value="Pheromone-binding domain of LuxR-like quorum-sensing transcription factors"/>
    <property type="match status" value="1"/>
</dbReference>
<dbReference type="InterPro" id="IPR005143">
    <property type="entry name" value="TF_LuxR_autoind-bd_dom"/>
</dbReference>
<dbReference type="PROSITE" id="PS50043">
    <property type="entry name" value="HTH_LUXR_2"/>
    <property type="match status" value="1"/>
</dbReference>
<sequence length="291" mass="32035">MMLEQTSFTWSDVSPVPAKPLQNLTVEGLSARLAQMLASRDQAVIWKLACDFFRGLGFEHVLYGYSPDSRGQNLGAPEDFLLLSTMPKAIVTELVDRGYFRMSCTFQWAVENTGIASWSMTHEEAGLAGQIEVRQEGLDFFAEHGLINGCCIGFQKERTRGRAVMALIAPAVVSQDEVDKLLSDLHDVIFTVAAVAHRSLSILPYHPPGRRLSRRQREVLEWVADGKTSADIATIMGITVSTVEKHLRLARETLGVETTAHAISKAAYLNQVFVATPAEHGTMTTVSAWDA</sequence>
<evidence type="ECO:0000259" key="4">
    <source>
        <dbReference type="PROSITE" id="PS50043"/>
    </source>
</evidence>
<dbReference type="InterPro" id="IPR036388">
    <property type="entry name" value="WH-like_DNA-bd_sf"/>
</dbReference>
<organism evidence="5 6">
    <name type="scientific">Pararhodobacter marinus</name>
    <dbReference type="NCBI Taxonomy" id="2184063"/>
    <lineage>
        <taxon>Bacteria</taxon>
        <taxon>Pseudomonadati</taxon>
        <taxon>Pseudomonadota</taxon>
        <taxon>Alphaproteobacteria</taxon>
        <taxon>Rhodobacterales</taxon>
        <taxon>Paracoccaceae</taxon>
        <taxon>Pararhodobacter</taxon>
    </lineage>
</organism>
<dbReference type="InterPro" id="IPR036693">
    <property type="entry name" value="TF_LuxR_autoind-bd_dom_sf"/>
</dbReference>
<dbReference type="GO" id="GO:0006355">
    <property type="term" value="P:regulation of DNA-templated transcription"/>
    <property type="evidence" value="ECO:0007669"/>
    <property type="project" value="InterPro"/>
</dbReference>
<dbReference type="Gene3D" id="3.30.450.80">
    <property type="entry name" value="Transcription factor LuxR-like, autoinducer-binding domain"/>
    <property type="match status" value="1"/>
</dbReference>
<dbReference type="AlphaFoldDB" id="A0A2U2CDV0"/>
<dbReference type="GO" id="GO:0003677">
    <property type="term" value="F:DNA binding"/>
    <property type="evidence" value="ECO:0007669"/>
    <property type="project" value="UniProtKB-KW"/>
</dbReference>
<dbReference type="Pfam" id="PF03472">
    <property type="entry name" value="Autoind_bind"/>
    <property type="match status" value="1"/>
</dbReference>
<proteinExistence type="predicted"/>
<dbReference type="PRINTS" id="PR00038">
    <property type="entry name" value="HTHLUXR"/>
</dbReference>
<keyword evidence="1" id="KW-0805">Transcription regulation</keyword>
<dbReference type="OrthoDB" id="3679796at2"/>
<evidence type="ECO:0000313" key="5">
    <source>
        <dbReference type="EMBL" id="PWE30077.1"/>
    </source>
</evidence>
<keyword evidence="6" id="KW-1185">Reference proteome</keyword>
<accession>A0A2U2CDV0</accession>
<evidence type="ECO:0000313" key="6">
    <source>
        <dbReference type="Proteomes" id="UP000244940"/>
    </source>
</evidence>
<evidence type="ECO:0000256" key="1">
    <source>
        <dbReference type="ARBA" id="ARBA00023015"/>
    </source>
</evidence>
<dbReference type="InterPro" id="IPR016032">
    <property type="entry name" value="Sig_transdc_resp-reg_C-effctor"/>
</dbReference>
<dbReference type="Proteomes" id="UP000244940">
    <property type="component" value="Unassembled WGS sequence"/>
</dbReference>
<protein>
    <submittedName>
        <fullName evidence="5">LuxR family transcriptional regulator</fullName>
    </submittedName>
</protein>
<dbReference type="Gene3D" id="1.10.10.10">
    <property type="entry name" value="Winged helix-like DNA-binding domain superfamily/Winged helix DNA-binding domain"/>
    <property type="match status" value="1"/>
</dbReference>
<reference evidence="5 6" key="1">
    <citation type="submission" date="2018-05" db="EMBL/GenBank/DDBJ databases">
        <title>Pararhodobacter marina sp. nov., isolated from deep-sea water of the Indian Ocean.</title>
        <authorList>
            <person name="Lai Q.Sr."/>
            <person name="Liu X."/>
            <person name="Shao Z."/>
        </authorList>
    </citation>
    <scope>NUCLEOTIDE SEQUENCE [LARGE SCALE GENOMIC DNA]</scope>
    <source>
        <strain evidence="5 6">CIC4N-9</strain>
    </source>
</reference>
<dbReference type="CDD" id="cd06170">
    <property type="entry name" value="LuxR_C_like"/>
    <property type="match status" value="1"/>
</dbReference>
<dbReference type="SMART" id="SM00421">
    <property type="entry name" value="HTH_LUXR"/>
    <property type="match status" value="1"/>
</dbReference>
<dbReference type="PANTHER" id="PTHR44688:SF16">
    <property type="entry name" value="DNA-BINDING TRANSCRIPTIONAL ACTIVATOR DEVR_DOSR"/>
    <property type="match status" value="1"/>
</dbReference>
<evidence type="ECO:0000256" key="2">
    <source>
        <dbReference type="ARBA" id="ARBA00023125"/>
    </source>
</evidence>
<dbReference type="EMBL" id="QEYD01000003">
    <property type="protein sequence ID" value="PWE30077.1"/>
    <property type="molecule type" value="Genomic_DNA"/>
</dbReference>
<dbReference type="InterPro" id="IPR000792">
    <property type="entry name" value="Tscrpt_reg_LuxR_C"/>
</dbReference>
<comment type="caution">
    <text evidence="5">The sequence shown here is derived from an EMBL/GenBank/DDBJ whole genome shotgun (WGS) entry which is preliminary data.</text>
</comment>